<feature type="chain" id="PRO_5002275904" description="Secreted protein" evidence="2">
    <location>
        <begin position="38"/>
        <end position="93"/>
    </location>
</feature>
<dbReference type="Proteomes" id="UP000026960">
    <property type="component" value="Chromosome 4"/>
</dbReference>
<keyword evidence="4" id="KW-1185">Reference proteome</keyword>
<accession>A0A0D3FWW2</accession>
<evidence type="ECO:0000313" key="3">
    <source>
        <dbReference type="EnsemblPlants" id="OBART04G15590.5"/>
    </source>
</evidence>
<name>A0A0D3FWW2_9ORYZ</name>
<proteinExistence type="predicted"/>
<organism evidence="3">
    <name type="scientific">Oryza barthii</name>
    <dbReference type="NCBI Taxonomy" id="65489"/>
    <lineage>
        <taxon>Eukaryota</taxon>
        <taxon>Viridiplantae</taxon>
        <taxon>Streptophyta</taxon>
        <taxon>Embryophyta</taxon>
        <taxon>Tracheophyta</taxon>
        <taxon>Spermatophyta</taxon>
        <taxon>Magnoliopsida</taxon>
        <taxon>Liliopsida</taxon>
        <taxon>Poales</taxon>
        <taxon>Poaceae</taxon>
        <taxon>BOP clade</taxon>
        <taxon>Oryzoideae</taxon>
        <taxon>Oryzeae</taxon>
        <taxon>Oryzinae</taxon>
        <taxon>Oryza</taxon>
    </lineage>
</organism>
<feature type="signal peptide" evidence="2">
    <location>
        <begin position="1"/>
        <end position="37"/>
    </location>
</feature>
<protein>
    <recommendedName>
        <fullName evidence="5">Secreted protein</fullName>
    </recommendedName>
</protein>
<reference evidence="3" key="1">
    <citation type="journal article" date="2009" name="Rice">
        <title>De Novo Next Generation Sequencing of Plant Genomes.</title>
        <authorList>
            <person name="Rounsley S."/>
            <person name="Marri P.R."/>
            <person name="Yu Y."/>
            <person name="He R."/>
            <person name="Sisneros N."/>
            <person name="Goicoechea J.L."/>
            <person name="Lee S.J."/>
            <person name="Angelova A."/>
            <person name="Kudrna D."/>
            <person name="Luo M."/>
            <person name="Affourtit J."/>
            <person name="Desany B."/>
            <person name="Knight J."/>
            <person name="Niazi F."/>
            <person name="Egholm M."/>
            <person name="Wing R.A."/>
        </authorList>
    </citation>
    <scope>NUCLEOTIDE SEQUENCE [LARGE SCALE GENOMIC DNA]</scope>
    <source>
        <strain evidence="3">cv. IRGC 105608</strain>
    </source>
</reference>
<evidence type="ECO:0008006" key="5">
    <source>
        <dbReference type="Google" id="ProtNLM"/>
    </source>
</evidence>
<reference evidence="3" key="2">
    <citation type="submission" date="2015-03" db="UniProtKB">
        <authorList>
            <consortium name="EnsemblPlants"/>
        </authorList>
    </citation>
    <scope>IDENTIFICATION</scope>
</reference>
<feature type="region of interest" description="Disordered" evidence="1">
    <location>
        <begin position="49"/>
        <end position="69"/>
    </location>
</feature>
<keyword evidence="2" id="KW-0732">Signal</keyword>
<dbReference type="HOGENOM" id="CLU_186358_0_0_1"/>
<sequence length="93" mass="10909">MVTCVCFVIVLKMLYSVQHMSCLPWPCFSLAIWPAFAEQCSKVKRLPMHAQSRRPRSTCNSPKKNHLCPDSNPEVGFFFWTDGVFERRKMRRL</sequence>
<evidence type="ECO:0000256" key="1">
    <source>
        <dbReference type="SAM" id="MobiDB-lite"/>
    </source>
</evidence>
<evidence type="ECO:0000256" key="2">
    <source>
        <dbReference type="SAM" id="SignalP"/>
    </source>
</evidence>
<dbReference type="AlphaFoldDB" id="A0A0D3FWW2"/>
<dbReference type="Gramene" id="OBART04G15590.5">
    <property type="protein sequence ID" value="OBART04G15590.5"/>
    <property type="gene ID" value="OBART04G15590"/>
</dbReference>
<dbReference type="EnsemblPlants" id="OBART04G15590.5">
    <property type="protein sequence ID" value="OBART04G15590.5"/>
    <property type="gene ID" value="OBART04G15590"/>
</dbReference>
<evidence type="ECO:0000313" key="4">
    <source>
        <dbReference type="Proteomes" id="UP000026960"/>
    </source>
</evidence>